<dbReference type="SUPFAM" id="SSF48452">
    <property type="entry name" value="TPR-like"/>
    <property type="match status" value="2"/>
</dbReference>
<evidence type="ECO:0000313" key="3">
    <source>
        <dbReference type="EMBL" id="MFC3149049.1"/>
    </source>
</evidence>
<dbReference type="RefSeq" id="WP_377305507.1">
    <property type="nucleotide sequence ID" value="NZ_CP180191.1"/>
</dbReference>
<feature type="region of interest" description="Disordered" evidence="2">
    <location>
        <begin position="1"/>
        <end position="20"/>
    </location>
</feature>
<dbReference type="PROSITE" id="PS50005">
    <property type="entry name" value="TPR"/>
    <property type="match status" value="1"/>
</dbReference>
<organism evidence="3 4">
    <name type="scientific">Piscinibacterium candidicorallinum</name>
    <dbReference type="NCBI Taxonomy" id="1793872"/>
    <lineage>
        <taxon>Bacteria</taxon>
        <taxon>Pseudomonadati</taxon>
        <taxon>Pseudomonadota</taxon>
        <taxon>Betaproteobacteria</taxon>
        <taxon>Burkholderiales</taxon>
        <taxon>Piscinibacterium</taxon>
    </lineage>
</organism>
<feature type="region of interest" description="Disordered" evidence="2">
    <location>
        <begin position="47"/>
        <end position="72"/>
    </location>
</feature>
<evidence type="ECO:0000256" key="2">
    <source>
        <dbReference type="SAM" id="MobiDB-lite"/>
    </source>
</evidence>
<accession>A0ABV7H8V6</accession>
<feature type="compositionally biased region" description="Low complexity" evidence="2">
    <location>
        <begin position="47"/>
        <end position="69"/>
    </location>
</feature>
<proteinExistence type="predicted"/>
<dbReference type="InterPro" id="IPR011990">
    <property type="entry name" value="TPR-like_helical_dom_sf"/>
</dbReference>
<name>A0ABV7H8V6_9BURK</name>
<dbReference type="Pfam" id="PF13432">
    <property type="entry name" value="TPR_16"/>
    <property type="match status" value="1"/>
</dbReference>
<keyword evidence="4" id="KW-1185">Reference proteome</keyword>
<dbReference type="Gene3D" id="1.25.40.10">
    <property type="entry name" value="Tetratricopeptide repeat domain"/>
    <property type="match status" value="3"/>
</dbReference>
<feature type="repeat" description="TPR" evidence="1">
    <location>
        <begin position="567"/>
        <end position="600"/>
    </location>
</feature>
<evidence type="ECO:0000313" key="4">
    <source>
        <dbReference type="Proteomes" id="UP001595556"/>
    </source>
</evidence>
<sequence length="615" mass="67029">MSVQLPKNSSPSHALPARPARRSRAGLIASLLGGAVTILAGCATPGGPAATSTAGAPAKPVQAAATKPAEAARTELPDNELTGPILGRMMLGEVLAQRGNPAFAHDVYIQLARDTRDPRIARRATEFALSAGRLEGALAASQLWVSLAPNDREARQTAWTLLAGSNQRDILEPLLAADIASDPNKAEAIGNAQRIVARLPDRNEGHAMLTRLLAPLGEQADALLALAISSFGVKQPDAALTYSRRALAARPAFERAALVQAQLLQDKPAEAIKLLEDFTRRNPAAREARMSLARLYATNKQPARARELFTALAAPVTPGGERDQEAVYALGLMNLQDNKLDEAEALFTEYLTLIDDDEGRDPTNAYLNLGAIAEDRRRFEEALDWYGRVERPDARFTAQMRSALAEAKLNRVDRAKSRLEALAKSTPNERRRIAMAEGQILRDAGRTGEAEAVLRAALTASPDAHDIKYDLALTLERLGRHDEMEALLREVIAAEPKNAHAYNALGYSLAERNERLDEAEALLTQALALTPDDAYIVDSMGWLQFRQGKLKEAIATLRRAWSLKQDAEIATHLGEVLWVAGQKDEARRFWQEARKLNPANETLASTLTRFQIQLP</sequence>
<dbReference type="EMBL" id="JBHRTI010000010">
    <property type="protein sequence ID" value="MFC3149049.1"/>
    <property type="molecule type" value="Genomic_DNA"/>
</dbReference>
<dbReference type="Proteomes" id="UP001595556">
    <property type="component" value="Unassembled WGS sequence"/>
</dbReference>
<dbReference type="SMART" id="SM00028">
    <property type="entry name" value="TPR"/>
    <property type="match status" value="7"/>
</dbReference>
<protein>
    <submittedName>
        <fullName evidence="3">Tetratricopeptide repeat protein</fullName>
    </submittedName>
</protein>
<comment type="caution">
    <text evidence="3">The sequence shown here is derived from an EMBL/GenBank/DDBJ whole genome shotgun (WGS) entry which is preliminary data.</text>
</comment>
<gene>
    <name evidence="3" type="ORF">ACFOEN_15590</name>
</gene>
<dbReference type="PANTHER" id="PTHR12558:SF13">
    <property type="entry name" value="CELL DIVISION CYCLE PROTEIN 27 HOMOLOG"/>
    <property type="match status" value="1"/>
</dbReference>
<feature type="compositionally biased region" description="Low complexity" evidence="2">
    <location>
        <begin position="9"/>
        <end position="18"/>
    </location>
</feature>
<dbReference type="Pfam" id="PF14559">
    <property type="entry name" value="TPR_19"/>
    <property type="match status" value="2"/>
</dbReference>
<dbReference type="InterPro" id="IPR019734">
    <property type="entry name" value="TPR_rpt"/>
</dbReference>
<dbReference type="PANTHER" id="PTHR12558">
    <property type="entry name" value="CELL DIVISION CYCLE 16,23,27"/>
    <property type="match status" value="1"/>
</dbReference>
<reference evidence="4" key="1">
    <citation type="journal article" date="2019" name="Int. J. Syst. Evol. Microbiol.">
        <title>The Global Catalogue of Microorganisms (GCM) 10K type strain sequencing project: providing services to taxonomists for standard genome sequencing and annotation.</title>
        <authorList>
            <consortium name="The Broad Institute Genomics Platform"/>
            <consortium name="The Broad Institute Genome Sequencing Center for Infectious Disease"/>
            <person name="Wu L."/>
            <person name="Ma J."/>
        </authorList>
    </citation>
    <scope>NUCLEOTIDE SEQUENCE [LARGE SCALE GENOMIC DNA]</scope>
    <source>
        <strain evidence="4">KCTC 52168</strain>
    </source>
</reference>
<keyword evidence="1" id="KW-0802">TPR repeat</keyword>
<evidence type="ECO:0000256" key="1">
    <source>
        <dbReference type="PROSITE-ProRule" id="PRU00339"/>
    </source>
</evidence>